<accession>A0A8J8SL56</accession>
<organism evidence="1 2">
    <name type="scientific">Falsirhodobacter algicola</name>
    <dbReference type="NCBI Taxonomy" id="2692330"/>
    <lineage>
        <taxon>Bacteria</taxon>
        <taxon>Pseudomonadati</taxon>
        <taxon>Pseudomonadota</taxon>
        <taxon>Alphaproteobacteria</taxon>
        <taxon>Rhodobacterales</taxon>
        <taxon>Paracoccaceae</taxon>
        <taxon>Falsirhodobacter</taxon>
    </lineage>
</organism>
<name>A0A8J8SL56_9RHOB</name>
<keyword evidence="2" id="KW-1185">Reference proteome</keyword>
<evidence type="ECO:0008006" key="3">
    <source>
        <dbReference type="Google" id="ProtNLM"/>
    </source>
</evidence>
<dbReference type="Pfam" id="PF13469">
    <property type="entry name" value="Sulfotransfer_3"/>
    <property type="match status" value="1"/>
</dbReference>
<evidence type="ECO:0000313" key="1">
    <source>
        <dbReference type="EMBL" id="QUS36086.1"/>
    </source>
</evidence>
<dbReference type="EMBL" id="CP047289">
    <property type="protein sequence ID" value="QUS36086.1"/>
    <property type="molecule type" value="Genomic_DNA"/>
</dbReference>
<dbReference type="SUPFAM" id="SSF52540">
    <property type="entry name" value="P-loop containing nucleoside triphosphate hydrolases"/>
    <property type="match status" value="1"/>
</dbReference>
<dbReference type="RefSeq" id="WP_211783308.1">
    <property type="nucleotide sequence ID" value="NZ_CP047289.1"/>
</dbReference>
<evidence type="ECO:0000313" key="2">
    <source>
        <dbReference type="Proteomes" id="UP000679284"/>
    </source>
</evidence>
<dbReference type="AlphaFoldDB" id="A0A8J8SL56"/>
<gene>
    <name evidence="1" type="ORF">GR316_07270</name>
</gene>
<reference evidence="1" key="1">
    <citation type="submission" date="2020-01" db="EMBL/GenBank/DDBJ databases">
        <authorList>
            <person name="Yang Y."/>
            <person name="Kwon Y.M."/>
        </authorList>
    </citation>
    <scope>NUCLEOTIDE SEQUENCE</scope>
    <source>
        <strain evidence="1">PG104</strain>
    </source>
</reference>
<dbReference type="KEGG" id="fap:GR316_07270"/>
<dbReference type="Proteomes" id="UP000679284">
    <property type="component" value="Chromosome"/>
</dbReference>
<proteinExistence type="predicted"/>
<sequence>MRKVFIIGAHRSGTSKIASYFSDVLGFAGYAEGHAWRFLASLQDGRAEITRTIPESAYEVNRIGMDTVLLAMTRTLDSLVLAHHGGRDYYDKTPGFRMIDTCPLIARHIPEAQFIHMHRNGIENVKSNLRLWPNRHFDDACRMWSAPIKSFHAVRGELGARMISFDMADFLIDPWNAHGRILAHLGLDPRWTEDEVRAYFATGSNSSTGEVPRGRIAPTLAAQSWTEAQKACFREICGPQMEALGYAM</sequence>
<protein>
    <recommendedName>
        <fullName evidence="3">Sulfotransferase family protein</fullName>
    </recommendedName>
</protein>
<dbReference type="Gene3D" id="3.40.50.300">
    <property type="entry name" value="P-loop containing nucleotide triphosphate hydrolases"/>
    <property type="match status" value="1"/>
</dbReference>
<dbReference type="InterPro" id="IPR027417">
    <property type="entry name" value="P-loop_NTPase"/>
</dbReference>